<dbReference type="Proteomes" id="UP000007014">
    <property type="component" value="Chromosome 18"/>
</dbReference>
<dbReference type="AlphaFoldDB" id="M1V6U0"/>
<reference evidence="2 3" key="2">
    <citation type="journal article" date="2007" name="BMC Biol.">
        <title>A 100%-complete sequence reveals unusually simple genomic features in the hot-spring red alga Cyanidioschyzon merolae.</title>
        <authorList>
            <person name="Nozaki H."/>
            <person name="Takano H."/>
            <person name="Misumi O."/>
            <person name="Terasawa K."/>
            <person name="Matsuzaki M."/>
            <person name="Maruyama S."/>
            <person name="Nishida K."/>
            <person name="Yagisawa F."/>
            <person name="Yoshida Y."/>
            <person name="Fujiwara T."/>
            <person name="Takio S."/>
            <person name="Tamura K."/>
            <person name="Chung S.J."/>
            <person name="Nakamura S."/>
            <person name="Kuroiwa H."/>
            <person name="Tanaka K."/>
            <person name="Sato N."/>
            <person name="Kuroiwa T."/>
        </authorList>
    </citation>
    <scope>NUCLEOTIDE SEQUENCE [LARGE SCALE GENOMIC DNA]</scope>
    <source>
        <strain evidence="2 3">10D</strain>
    </source>
</reference>
<dbReference type="OrthoDB" id="1872at2759"/>
<dbReference type="PANTHER" id="PTHR46230:SF7">
    <property type="entry name" value="BOLA-LIKE PROTEIN 1"/>
    <property type="match status" value="1"/>
</dbReference>
<dbReference type="RefSeq" id="XP_005538531.1">
    <property type="nucleotide sequence ID" value="XM_005538474.1"/>
</dbReference>
<evidence type="ECO:0000256" key="1">
    <source>
        <dbReference type="RuleBase" id="RU003860"/>
    </source>
</evidence>
<dbReference type="GeneID" id="16996868"/>
<dbReference type="OMA" id="QTHFKAV"/>
<dbReference type="KEGG" id="cme:CYME_CMR275C"/>
<evidence type="ECO:0000313" key="3">
    <source>
        <dbReference type="Proteomes" id="UP000007014"/>
    </source>
</evidence>
<gene>
    <name evidence="2" type="ORF">CYME_CMR275C</name>
</gene>
<dbReference type="InterPro" id="IPR036065">
    <property type="entry name" value="BolA-like_sf"/>
</dbReference>
<dbReference type="STRING" id="280699.M1V6U0"/>
<evidence type="ECO:0000313" key="2">
    <source>
        <dbReference type="EMBL" id="BAM82495.1"/>
    </source>
</evidence>
<dbReference type="EMBL" id="AP006500">
    <property type="protein sequence ID" value="BAM82495.1"/>
    <property type="molecule type" value="Genomic_DNA"/>
</dbReference>
<dbReference type="Gene3D" id="3.30.300.90">
    <property type="entry name" value="BolA-like"/>
    <property type="match status" value="1"/>
</dbReference>
<dbReference type="HOGENOM" id="CLU_109462_2_1_1"/>
<dbReference type="PIRSF" id="PIRSF003113">
    <property type="entry name" value="BolA"/>
    <property type="match status" value="1"/>
</dbReference>
<dbReference type="eggNOG" id="KOG2313">
    <property type="taxonomic scope" value="Eukaryota"/>
</dbReference>
<name>M1V6U0_CYAM1</name>
<accession>M1V6U0</accession>
<dbReference type="SUPFAM" id="SSF82657">
    <property type="entry name" value="BolA-like"/>
    <property type="match status" value="1"/>
</dbReference>
<dbReference type="PANTHER" id="PTHR46230">
    <property type="match status" value="1"/>
</dbReference>
<protein>
    <submittedName>
        <fullName evidence="2">Transcriptional regulator bolA</fullName>
    </submittedName>
</protein>
<dbReference type="GO" id="GO:0016226">
    <property type="term" value="P:iron-sulfur cluster assembly"/>
    <property type="evidence" value="ECO:0007669"/>
    <property type="project" value="TreeGrafter"/>
</dbReference>
<organism evidence="2 3">
    <name type="scientific">Cyanidioschyzon merolae (strain NIES-3377 / 10D)</name>
    <name type="common">Unicellular red alga</name>
    <dbReference type="NCBI Taxonomy" id="280699"/>
    <lineage>
        <taxon>Eukaryota</taxon>
        <taxon>Rhodophyta</taxon>
        <taxon>Bangiophyceae</taxon>
        <taxon>Cyanidiales</taxon>
        <taxon>Cyanidiaceae</taxon>
        <taxon>Cyanidioschyzon</taxon>
    </lineage>
</organism>
<sequence length="104" mass="11728">MRAAMRTLAPVRERIESKLRSALQPQVLRVVDESDLHEGHASKPAHGETHFRVAIVSAQFVGLSLRERHRRVYQILEQELAESVHALQLETRTPAEASDLLASK</sequence>
<comment type="similarity">
    <text evidence="1">Belongs to the BolA/IbaG family.</text>
</comment>
<reference evidence="2 3" key="1">
    <citation type="journal article" date="2004" name="Nature">
        <title>Genome sequence of the ultrasmall unicellular red alga Cyanidioschyzon merolae 10D.</title>
        <authorList>
            <person name="Matsuzaki M."/>
            <person name="Misumi O."/>
            <person name="Shin-i T."/>
            <person name="Maruyama S."/>
            <person name="Takahara M."/>
            <person name="Miyagishima S."/>
            <person name="Mori T."/>
            <person name="Nishida K."/>
            <person name="Yagisawa F."/>
            <person name="Nishida K."/>
            <person name="Yoshida Y."/>
            <person name="Nishimura Y."/>
            <person name="Nakao S."/>
            <person name="Kobayashi T."/>
            <person name="Momoyama Y."/>
            <person name="Higashiyama T."/>
            <person name="Minoda A."/>
            <person name="Sano M."/>
            <person name="Nomoto H."/>
            <person name="Oishi K."/>
            <person name="Hayashi H."/>
            <person name="Ohta F."/>
            <person name="Nishizaka S."/>
            <person name="Haga S."/>
            <person name="Miura S."/>
            <person name="Morishita T."/>
            <person name="Kabeya Y."/>
            <person name="Terasawa K."/>
            <person name="Suzuki Y."/>
            <person name="Ishii Y."/>
            <person name="Asakawa S."/>
            <person name="Takano H."/>
            <person name="Ohta N."/>
            <person name="Kuroiwa H."/>
            <person name="Tanaka K."/>
            <person name="Shimizu N."/>
            <person name="Sugano S."/>
            <person name="Sato N."/>
            <person name="Nozaki H."/>
            <person name="Ogasawara N."/>
            <person name="Kohara Y."/>
            <person name="Kuroiwa T."/>
        </authorList>
    </citation>
    <scope>NUCLEOTIDE SEQUENCE [LARGE SCALE GENOMIC DNA]</scope>
    <source>
        <strain evidence="2 3">10D</strain>
    </source>
</reference>
<dbReference type="Pfam" id="PF01722">
    <property type="entry name" value="BolA"/>
    <property type="match status" value="1"/>
</dbReference>
<proteinExistence type="inferred from homology"/>
<keyword evidence="3" id="KW-1185">Reference proteome</keyword>
<dbReference type="InterPro" id="IPR002634">
    <property type="entry name" value="BolA"/>
</dbReference>
<dbReference type="Gramene" id="CMR275CT">
    <property type="protein sequence ID" value="CMR275CT"/>
    <property type="gene ID" value="CMR275C"/>
</dbReference>